<dbReference type="InterPro" id="IPR011990">
    <property type="entry name" value="TPR-like_helical_dom_sf"/>
</dbReference>
<evidence type="ECO:0000256" key="1">
    <source>
        <dbReference type="ARBA" id="ARBA00000085"/>
    </source>
</evidence>
<dbReference type="Pfam" id="PF02518">
    <property type="entry name" value="HATPase_c"/>
    <property type="match status" value="1"/>
</dbReference>
<dbReference type="CDD" id="cd16917">
    <property type="entry name" value="HATPase_UhpB-NarQ-NarX-like"/>
    <property type="match status" value="1"/>
</dbReference>
<keyword evidence="10" id="KW-0472">Membrane</keyword>
<dbReference type="Gene3D" id="3.30.565.10">
    <property type="entry name" value="Histidine kinase-like ATPase, C-terminal domain"/>
    <property type="match status" value="1"/>
</dbReference>
<dbReference type="Gene3D" id="1.25.40.10">
    <property type="entry name" value="Tetratricopeptide repeat domain"/>
    <property type="match status" value="1"/>
</dbReference>
<feature type="transmembrane region" description="Helical" evidence="10">
    <location>
        <begin position="417"/>
        <end position="436"/>
    </location>
</feature>
<evidence type="ECO:0000313" key="15">
    <source>
        <dbReference type="Proteomes" id="UP000433945"/>
    </source>
</evidence>
<feature type="signal peptide" evidence="11">
    <location>
        <begin position="1"/>
        <end position="22"/>
    </location>
</feature>
<keyword evidence="9" id="KW-0175">Coiled coil</keyword>
<keyword evidence="10" id="KW-0812">Transmembrane</keyword>
<keyword evidence="6" id="KW-0418">Kinase</keyword>
<keyword evidence="11" id="KW-0732">Signal</keyword>
<dbReference type="InterPro" id="IPR036890">
    <property type="entry name" value="HATPase_C_sf"/>
</dbReference>
<dbReference type="AlphaFoldDB" id="A0A6N8HAN5"/>
<protein>
    <recommendedName>
        <fullName evidence="2">histidine kinase</fullName>
        <ecNumber evidence="2">2.7.13.3</ecNumber>
    </recommendedName>
</protein>
<dbReference type="GO" id="GO:0005524">
    <property type="term" value="F:ATP binding"/>
    <property type="evidence" value="ECO:0007669"/>
    <property type="project" value="UniProtKB-KW"/>
</dbReference>
<name>A0A6N8HAN5_9FLAO</name>
<evidence type="ECO:0000256" key="7">
    <source>
        <dbReference type="ARBA" id="ARBA00022840"/>
    </source>
</evidence>
<feature type="chain" id="PRO_5026755683" description="histidine kinase" evidence="11">
    <location>
        <begin position="23"/>
        <end position="646"/>
    </location>
</feature>
<keyword evidence="3" id="KW-0597">Phosphoprotein</keyword>
<keyword evidence="5" id="KW-0547">Nucleotide-binding</keyword>
<evidence type="ECO:0000256" key="9">
    <source>
        <dbReference type="SAM" id="Coils"/>
    </source>
</evidence>
<evidence type="ECO:0000256" key="8">
    <source>
        <dbReference type="ARBA" id="ARBA00023012"/>
    </source>
</evidence>
<evidence type="ECO:0000256" key="11">
    <source>
        <dbReference type="SAM" id="SignalP"/>
    </source>
</evidence>
<dbReference type="GO" id="GO:0016020">
    <property type="term" value="C:membrane"/>
    <property type="evidence" value="ECO:0007669"/>
    <property type="project" value="InterPro"/>
</dbReference>
<sequence>MKLLYLRVYLLLMFLVSFSAQANQTQDTVSPQKLRLTYQEALANQSYNKALKALNKLGNHLIFNEIKHKDSYILFSGFKPYLAKCTDIEERARFYINYAEAATYAQDYKGSLKILKEGTLFMEQVKDSSLYEYGYVYLKAAENTNKLNMFSESSLYFQKAETLFTHQKDTLMLLWTKSGLSTLFSNYAIYDKAAEERELIFKLGNKDKYAQVLAIAHLGAASDAFFQNQSDEELYHINQALKANSKHSDISEIVNIITLAYASTTYARHNDEEKSNYYFKQLNQKLEHKDNQIPFINSYYKLAQSQNALLNTRFKDAEKYAQQLLVNLNKVNDWQALARAYLLLAEINEQQKNNLKALHYFKEYVSLKDSVNKAASRKKFAYVQTQFETEKKDLEIIRNNQDIKLLQAKNRIVNQRYIFGGILIVSLFILIYIWRLRLYAIKKAKLQKEFARNLIKHLEQERKRIAGELHDSIGQNLLLIKNNLMLHKEKDTGLVEQTINEVRNMSQSLHPFQFEKLGLLTSIEHTIQNFQRNSTIFYSEDIQVDNLKIEKEKEIFIYRMVQECLANVEKHSQAKACRVEVTETDTYIKFEIKDNGIGFDVSEKMETINSLGLKNLKERAAFLGSLVDINSVKGKGTTITIKIRKN</sequence>
<proteinExistence type="predicted"/>
<dbReference type="InterPro" id="IPR011712">
    <property type="entry name" value="Sig_transdc_His_kin_sub3_dim/P"/>
</dbReference>
<evidence type="ECO:0000256" key="2">
    <source>
        <dbReference type="ARBA" id="ARBA00012438"/>
    </source>
</evidence>
<keyword evidence="15" id="KW-1185">Reference proteome</keyword>
<dbReference type="EC" id="2.7.13.3" evidence="2"/>
<dbReference type="Gene3D" id="1.20.5.1930">
    <property type="match status" value="1"/>
</dbReference>
<dbReference type="PANTHER" id="PTHR24421:SF10">
    <property type="entry name" value="NITRATE_NITRITE SENSOR PROTEIN NARQ"/>
    <property type="match status" value="1"/>
</dbReference>
<dbReference type="EMBL" id="WOWP01000017">
    <property type="protein sequence ID" value="MUV03342.1"/>
    <property type="molecule type" value="Genomic_DNA"/>
</dbReference>
<dbReference type="OrthoDB" id="9778366at2"/>
<evidence type="ECO:0000256" key="6">
    <source>
        <dbReference type="ARBA" id="ARBA00022777"/>
    </source>
</evidence>
<evidence type="ECO:0000256" key="4">
    <source>
        <dbReference type="ARBA" id="ARBA00022679"/>
    </source>
</evidence>
<evidence type="ECO:0000256" key="5">
    <source>
        <dbReference type="ARBA" id="ARBA00022741"/>
    </source>
</evidence>
<dbReference type="GO" id="GO:0000155">
    <property type="term" value="F:phosphorelay sensor kinase activity"/>
    <property type="evidence" value="ECO:0007669"/>
    <property type="project" value="InterPro"/>
</dbReference>
<keyword evidence="7" id="KW-0067">ATP-binding</keyword>
<dbReference type="GO" id="GO:0046983">
    <property type="term" value="F:protein dimerization activity"/>
    <property type="evidence" value="ECO:0007669"/>
    <property type="project" value="InterPro"/>
</dbReference>
<comment type="catalytic activity">
    <reaction evidence="1">
        <text>ATP + protein L-histidine = ADP + protein N-phospho-L-histidine.</text>
        <dbReference type="EC" id="2.7.13.3"/>
    </reaction>
</comment>
<evidence type="ECO:0000256" key="10">
    <source>
        <dbReference type="SAM" id="Phobius"/>
    </source>
</evidence>
<organism evidence="14 15">
    <name type="scientific">Flavobacterium rakeshii</name>
    <dbReference type="NCBI Taxonomy" id="1038845"/>
    <lineage>
        <taxon>Bacteria</taxon>
        <taxon>Pseudomonadati</taxon>
        <taxon>Bacteroidota</taxon>
        <taxon>Flavobacteriia</taxon>
        <taxon>Flavobacteriales</taxon>
        <taxon>Flavobacteriaceae</taxon>
        <taxon>Flavobacterium</taxon>
    </lineage>
</organism>
<dbReference type="PANTHER" id="PTHR24421">
    <property type="entry name" value="NITRATE/NITRITE SENSOR PROTEIN NARX-RELATED"/>
    <property type="match status" value="1"/>
</dbReference>
<keyword evidence="8" id="KW-0902">Two-component regulatory system</keyword>
<evidence type="ECO:0000259" key="12">
    <source>
        <dbReference type="Pfam" id="PF02518"/>
    </source>
</evidence>
<feature type="coiled-coil region" evidence="9">
    <location>
        <begin position="441"/>
        <end position="468"/>
    </location>
</feature>
<keyword evidence="10" id="KW-1133">Transmembrane helix</keyword>
<evidence type="ECO:0000256" key="3">
    <source>
        <dbReference type="ARBA" id="ARBA00022553"/>
    </source>
</evidence>
<reference evidence="14 15" key="1">
    <citation type="submission" date="2019-12" db="EMBL/GenBank/DDBJ databases">
        <authorList>
            <person name="Sun J.-Q."/>
        </authorList>
    </citation>
    <scope>NUCLEOTIDE SEQUENCE [LARGE SCALE GENOMIC DNA]</scope>
    <source>
        <strain evidence="14 15">JCM 17928</strain>
    </source>
</reference>
<comment type="caution">
    <text evidence="14">The sequence shown here is derived from an EMBL/GenBank/DDBJ whole genome shotgun (WGS) entry which is preliminary data.</text>
</comment>
<keyword evidence="4" id="KW-0808">Transferase</keyword>
<dbReference type="Proteomes" id="UP000433945">
    <property type="component" value="Unassembled WGS sequence"/>
</dbReference>
<feature type="domain" description="Histidine kinase/HSP90-like ATPase" evidence="12">
    <location>
        <begin position="553"/>
        <end position="644"/>
    </location>
</feature>
<dbReference type="Pfam" id="PF07730">
    <property type="entry name" value="HisKA_3"/>
    <property type="match status" value="1"/>
</dbReference>
<accession>A0A6N8HAN5</accession>
<dbReference type="InterPro" id="IPR050482">
    <property type="entry name" value="Sensor_HK_TwoCompSys"/>
</dbReference>
<dbReference type="RefSeq" id="WP_157482272.1">
    <property type="nucleotide sequence ID" value="NZ_WOWP01000017.1"/>
</dbReference>
<gene>
    <name evidence="14" type="ORF">GN157_06425</name>
</gene>
<feature type="domain" description="Signal transduction histidine kinase subgroup 3 dimerisation and phosphoacceptor" evidence="13">
    <location>
        <begin position="461"/>
        <end position="508"/>
    </location>
</feature>
<dbReference type="SUPFAM" id="SSF55874">
    <property type="entry name" value="ATPase domain of HSP90 chaperone/DNA topoisomerase II/histidine kinase"/>
    <property type="match status" value="1"/>
</dbReference>
<evidence type="ECO:0000259" key="13">
    <source>
        <dbReference type="Pfam" id="PF07730"/>
    </source>
</evidence>
<evidence type="ECO:0000313" key="14">
    <source>
        <dbReference type="EMBL" id="MUV03342.1"/>
    </source>
</evidence>
<dbReference type="InterPro" id="IPR003594">
    <property type="entry name" value="HATPase_dom"/>
</dbReference>